<dbReference type="NCBIfam" id="TIGR02937">
    <property type="entry name" value="sigma70-ECF"/>
    <property type="match status" value="1"/>
</dbReference>
<evidence type="ECO:0000256" key="4">
    <source>
        <dbReference type="ARBA" id="ARBA00023125"/>
    </source>
</evidence>
<dbReference type="InterPro" id="IPR013249">
    <property type="entry name" value="RNA_pol_sigma70_r4_t2"/>
</dbReference>
<dbReference type="Proteomes" id="UP000191153">
    <property type="component" value="Unassembled WGS sequence"/>
</dbReference>
<dbReference type="PROSITE" id="PS01063">
    <property type="entry name" value="SIGMA70_ECF"/>
    <property type="match status" value="1"/>
</dbReference>
<keyword evidence="4 6" id="KW-0238">DNA-binding</keyword>
<dbReference type="InterPro" id="IPR036388">
    <property type="entry name" value="WH-like_DNA-bd_sf"/>
</dbReference>
<dbReference type="CDD" id="cd06171">
    <property type="entry name" value="Sigma70_r4"/>
    <property type="match status" value="1"/>
</dbReference>
<dbReference type="InterPro" id="IPR000838">
    <property type="entry name" value="RNA_pol_sigma70_ECF_CS"/>
</dbReference>
<sequence length="150" mass="17712">MDFEEIYDTYFDRVYYKILGAVKNEEDAEDIAQEVFISVYKNLKGFRKDSNLYTWIYRIAINKIYDFFRRKKESVELNDEILTLDSGNDVHSSIILEEKLKKLSPQEKEIVILKDIYGYKLREISDMKGINVSTVKTIYYKAIKDMGGAF</sequence>
<keyword evidence="5 6" id="KW-0804">Transcription</keyword>
<dbReference type="InterPro" id="IPR013325">
    <property type="entry name" value="RNA_pol_sigma_r2"/>
</dbReference>
<feature type="domain" description="RNA polymerase sigma-70 region 2" evidence="7">
    <location>
        <begin position="7"/>
        <end position="72"/>
    </location>
</feature>
<evidence type="ECO:0000256" key="2">
    <source>
        <dbReference type="ARBA" id="ARBA00023015"/>
    </source>
</evidence>
<protein>
    <recommendedName>
        <fullName evidence="6">RNA polymerase sigma factor</fullName>
    </recommendedName>
</protein>
<keyword evidence="3 6" id="KW-0731">Sigma factor</keyword>
<evidence type="ECO:0000259" key="7">
    <source>
        <dbReference type="Pfam" id="PF04542"/>
    </source>
</evidence>
<evidence type="ECO:0000256" key="1">
    <source>
        <dbReference type="ARBA" id="ARBA00010641"/>
    </source>
</evidence>
<dbReference type="STRING" id="180163.SAMN02745174_00674"/>
<accession>A0A1T4KZ33</accession>
<dbReference type="SUPFAM" id="SSF88659">
    <property type="entry name" value="Sigma3 and sigma4 domains of RNA polymerase sigma factors"/>
    <property type="match status" value="1"/>
</dbReference>
<dbReference type="Gene3D" id="1.10.10.10">
    <property type="entry name" value="Winged helix-like DNA-binding domain superfamily/Winged helix DNA-binding domain"/>
    <property type="match status" value="1"/>
</dbReference>
<dbReference type="GO" id="GO:0003677">
    <property type="term" value="F:DNA binding"/>
    <property type="evidence" value="ECO:0007669"/>
    <property type="project" value="UniProtKB-KW"/>
</dbReference>
<keyword evidence="10" id="KW-1185">Reference proteome</keyword>
<evidence type="ECO:0000313" key="10">
    <source>
        <dbReference type="Proteomes" id="UP000191153"/>
    </source>
</evidence>
<reference evidence="9 10" key="1">
    <citation type="submission" date="2017-02" db="EMBL/GenBank/DDBJ databases">
        <authorList>
            <person name="Peterson S.W."/>
        </authorList>
    </citation>
    <scope>NUCLEOTIDE SEQUENCE [LARGE SCALE GENOMIC DNA]</scope>
    <source>
        <strain evidence="9 10">ATCC 700028</strain>
    </source>
</reference>
<gene>
    <name evidence="9" type="ORF">SAMN02745174_00674</name>
</gene>
<dbReference type="EMBL" id="FUWX01000005">
    <property type="protein sequence ID" value="SJZ47633.1"/>
    <property type="molecule type" value="Genomic_DNA"/>
</dbReference>
<evidence type="ECO:0000256" key="3">
    <source>
        <dbReference type="ARBA" id="ARBA00023082"/>
    </source>
</evidence>
<dbReference type="GO" id="GO:0016987">
    <property type="term" value="F:sigma factor activity"/>
    <property type="evidence" value="ECO:0007669"/>
    <property type="project" value="UniProtKB-KW"/>
</dbReference>
<dbReference type="InterPro" id="IPR013324">
    <property type="entry name" value="RNA_pol_sigma_r3/r4-like"/>
</dbReference>
<proteinExistence type="inferred from homology"/>
<organism evidence="9 10">
    <name type="scientific">Cetobacterium ceti</name>
    <dbReference type="NCBI Taxonomy" id="180163"/>
    <lineage>
        <taxon>Bacteria</taxon>
        <taxon>Fusobacteriati</taxon>
        <taxon>Fusobacteriota</taxon>
        <taxon>Fusobacteriia</taxon>
        <taxon>Fusobacteriales</taxon>
        <taxon>Fusobacteriaceae</taxon>
        <taxon>Cetobacterium</taxon>
    </lineage>
</organism>
<dbReference type="PANTHER" id="PTHR43133:SF51">
    <property type="entry name" value="RNA POLYMERASE SIGMA FACTOR"/>
    <property type="match status" value="1"/>
</dbReference>
<feature type="domain" description="RNA polymerase sigma factor 70 region 4 type 2" evidence="8">
    <location>
        <begin position="95"/>
        <end position="146"/>
    </location>
</feature>
<evidence type="ECO:0000256" key="5">
    <source>
        <dbReference type="ARBA" id="ARBA00023163"/>
    </source>
</evidence>
<dbReference type="GO" id="GO:0006352">
    <property type="term" value="P:DNA-templated transcription initiation"/>
    <property type="evidence" value="ECO:0007669"/>
    <property type="project" value="InterPro"/>
</dbReference>
<dbReference type="Pfam" id="PF04542">
    <property type="entry name" value="Sigma70_r2"/>
    <property type="match status" value="1"/>
</dbReference>
<keyword evidence="2 6" id="KW-0805">Transcription regulation</keyword>
<name>A0A1T4KZ33_9FUSO</name>
<dbReference type="AlphaFoldDB" id="A0A1T4KZ33"/>
<dbReference type="RefSeq" id="WP_078693206.1">
    <property type="nucleotide sequence ID" value="NZ_FUWX01000005.1"/>
</dbReference>
<evidence type="ECO:0000259" key="8">
    <source>
        <dbReference type="Pfam" id="PF08281"/>
    </source>
</evidence>
<dbReference type="Gene3D" id="1.10.1740.10">
    <property type="match status" value="1"/>
</dbReference>
<dbReference type="InterPro" id="IPR007627">
    <property type="entry name" value="RNA_pol_sigma70_r2"/>
</dbReference>
<dbReference type="InterPro" id="IPR039425">
    <property type="entry name" value="RNA_pol_sigma-70-like"/>
</dbReference>
<evidence type="ECO:0000313" key="9">
    <source>
        <dbReference type="EMBL" id="SJZ47633.1"/>
    </source>
</evidence>
<evidence type="ECO:0000256" key="6">
    <source>
        <dbReference type="RuleBase" id="RU000716"/>
    </source>
</evidence>
<comment type="similarity">
    <text evidence="1 6">Belongs to the sigma-70 factor family. ECF subfamily.</text>
</comment>
<dbReference type="SUPFAM" id="SSF88946">
    <property type="entry name" value="Sigma2 domain of RNA polymerase sigma factors"/>
    <property type="match status" value="1"/>
</dbReference>
<dbReference type="Pfam" id="PF08281">
    <property type="entry name" value="Sigma70_r4_2"/>
    <property type="match status" value="1"/>
</dbReference>
<dbReference type="PANTHER" id="PTHR43133">
    <property type="entry name" value="RNA POLYMERASE ECF-TYPE SIGMA FACTO"/>
    <property type="match status" value="1"/>
</dbReference>
<dbReference type="InterPro" id="IPR014284">
    <property type="entry name" value="RNA_pol_sigma-70_dom"/>
</dbReference>
<dbReference type="OrthoDB" id="306910at2"/>